<gene>
    <name evidence="1" type="ORF">LCGC14_2831080</name>
</gene>
<reference evidence="1" key="1">
    <citation type="journal article" date="2015" name="Nature">
        <title>Complex archaea that bridge the gap between prokaryotes and eukaryotes.</title>
        <authorList>
            <person name="Spang A."/>
            <person name="Saw J.H."/>
            <person name="Jorgensen S.L."/>
            <person name="Zaremba-Niedzwiedzka K."/>
            <person name="Martijn J."/>
            <person name="Lind A.E."/>
            <person name="van Eijk R."/>
            <person name="Schleper C."/>
            <person name="Guy L."/>
            <person name="Ettema T.J."/>
        </authorList>
    </citation>
    <scope>NUCLEOTIDE SEQUENCE</scope>
</reference>
<evidence type="ECO:0000313" key="1">
    <source>
        <dbReference type="EMBL" id="KKK79681.1"/>
    </source>
</evidence>
<organism evidence="1">
    <name type="scientific">marine sediment metagenome</name>
    <dbReference type="NCBI Taxonomy" id="412755"/>
    <lineage>
        <taxon>unclassified sequences</taxon>
        <taxon>metagenomes</taxon>
        <taxon>ecological metagenomes</taxon>
    </lineage>
</organism>
<dbReference type="AlphaFoldDB" id="A0A0F9B4Z6"/>
<protein>
    <submittedName>
        <fullName evidence="1">Uncharacterized protein</fullName>
    </submittedName>
</protein>
<proteinExistence type="predicted"/>
<dbReference type="EMBL" id="LAZR01053918">
    <property type="protein sequence ID" value="KKK79681.1"/>
    <property type="molecule type" value="Genomic_DNA"/>
</dbReference>
<accession>A0A0F9B4Z6</accession>
<sequence length="171" mass="18124">MANLIYRNRETTLFFVPAAAAQAETQIFELDSLGSGAGVQSAIHDLGEAAISRIYEWRAFVQFATAPVLGETVDFYLKTAGNSASATGHPDNDDGTTAGAVSAIDKLNKLHYIGSIVVDQATADIEMVASGTVEISARAFQIVAWNASADALTVDVDENGFWLSPVPDEVQ</sequence>
<name>A0A0F9B4Z6_9ZZZZ</name>
<comment type="caution">
    <text evidence="1">The sequence shown here is derived from an EMBL/GenBank/DDBJ whole genome shotgun (WGS) entry which is preliminary data.</text>
</comment>